<organism evidence="8 9">
    <name type="scientific">Staphylococcus agnetis</name>
    <dbReference type="NCBI Taxonomy" id="985762"/>
    <lineage>
        <taxon>Bacteria</taxon>
        <taxon>Bacillati</taxon>
        <taxon>Bacillota</taxon>
        <taxon>Bacilli</taxon>
        <taxon>Bacillales</taxon>
        <taxon>Staphylococcaceae</taxon>
        <taxon>Staphylococcus</taxon>
    </lineage>
</organism>
<dbReference type="Gene3D" id="3.40.30.10">
    <property type="entry name" value="Glutaredoxin"/>
    <property type="match status" value="1"/>
</dbReference>
<dbReference type="EMBL" id="NEFX01000018">
    <property type="protein sequence ID" value="OTW30489.1"/>
    <property type="molecule type" value="Genomic_DNA"/>
</dbReference>
<dbReference type="PROSITE" id="PS51257">
    <property type="entry name" value="PROKAR_LIPOPROTEIN"/>
    <property type="match status" value="1"/>
</dbReference>
<evidence type="ECO:0000256" key="1">
    <source>
        <dbReference type="ARBA" id="ARBA00005791"/>
    </source>
</evidence>
<accession>A0ABX3Z1X9</accession>
<dbReference type="GeneID" id="41072818"/>
<evidence type="ECO:0000259" key="7">
    <source>
        <dbReference type="Pfam" id="PF13462"/>
    </source>
</evidence>
<feature type="chain" id="PRO_5047348007" description="Thioredoxin-like fold domain-containing protein" evidence="6">
    <location>
        <begin position="23"/>
        <end position="187"/>
    </location>
</feature>
<evidence type="ECO:0000256" key="3">
    <source>
        <dbReference type="ARBA" id="ARBA00023002"/>
    </source>
</evidence>
<dbReference type="InterPro" id="IPR012336">
    <property type="entry name" value="Thioredoxin-like_fold"/>
</dbReference>
<keyword evidence="4" id="KW-1015">Disulfide bond</keyword>
<keyword evidence="3" id="KW-0560">Oxidoreductase</keyword>
<evidence type="ECO:0000313" key="9">
    <source>
        <dbReference type="Proteomes" id="UP000195208"/>
    </source>
</evidence>
<dbReference type="InterPro" id="IPR036249">
    <property type="entry name" value="Thioredoxin-like_sf"/>
</dbReference>
<reference evidence="8 9" key="1">
    <citation type="submission" date="2017-04" db="EMBL/GenBank/DDBJ databases">
        <title>Staphylococcus agnetis, a potential pathogen in the broiler production.</title>
        <authorList>
            <person name="Poulsen L."/>
        </authorList>
    </citation>
    <scope>NUCLEOTIDE SEQUENCE [LARGE SCALE GENOMIC DNA]</scope>
    <source>
        <strain evidence="8 9">723_310714_2_2_spleen</strain>
    </source>
</reference>
<keyword evidence="2 6" id="KW-0732">Signal</keyword>
<dbReference type="SUPFAM" id="SSF52833">
    <property type="entry name" value="Thioredoxin-like"/>
    <property type="match status" value="1"/>
</dbReference>
<evidence type="ECO:0000313" key="8">
    <source>
        <dbReference type="EMBL" id="OTW30489.1"/>
    </source>
</evidence>
<dbReference type="RefSeq" id="WP_052257812.1">
    <property type="nucleotide sequence ID" value="NZ_JAPTFZ010000006.1"/>
</dbReference>
<name>A0ABX3Z1X9_9STAP</name>
<evidence type="ECO:0000256" key="5">
    <source>
        <dbReference type="ARBA" id="ARBA00023284"/>
    </source>
</evidence>
<proteinExistence type="inferred from homology"/>
<comment type="similarity">
    <text evidence="1">Belongs to the thioredoxin family. DsbA subfamily.</text>
</comment>
<evidence type="ECO:0000256" key="2">
    <source>
        <dbReference type="ARBA" id="ARBA00022729"/>
    </source>
</evidence>
<evidence type="ECO:0000256" key="6">
    <source>
        <dbReference type="SAM" id="SignalP"/>
    </source>
</evidence>
<feature type="domain" description="Thioredoxin-like fold" evidence="7">
    <location>
        <begin position="26"/>
        <end position="187"/>
    </location>
</feature>
<gene>
    <name evidence="8" type="ORF">B9M88_09480</name>
</gene>
<keyword evidence="5" id="KW-0676">Redox-active center</keyword>
<dbReference type="PANTHER" id="PTHR13887:SF14">
    <property type="entry name" value="DISULFIDE BOND FORMATION PROTEIN D"/>
    <property type="match status" value="1"/>
</dbReference>
<protein>
    <recommendedName>
        <fullName evidence="7">Thioredoxin-like fold domain-containing protein</fullName>
    </recommendedName>
</protein>
<dbReference type="Proteomes" id="UP000195208">
    <property type="component" value="Unassembled WGS sequence"/>
</dbReference>
<dbReference type="PANTHER" id="PTHR13887">
    <property type="entry name" value="GLUTATHIONE S-TRANSFERASE KAPPA"/>
    <property type="match status" value="1"/>
</dbReference>
<keyword evidence="9" id="KW-1185">Reference proteome</keyword>
<comment type="caution">
    <text evidence="8">The sequence shown here is derived from an EMBL/GenBank/DDBJ whole genome shotgun (WGS) entry which is preliminary data.</text>
</comment>
<sequence length="187" mass="21781">MKYFKSFSLYISVIMLALLVSACGQSKHEVIVYGDFNCPHCKDFEQKIMPKLTKDYIEKDKVKFTFVNVAFLDKSSELGAAASYAVKEKAPNKFLKFNQMIFEQQGKEEINEKNLDKQIDKLGLSDKDSNNIKEEYKNKHSKVWDKVESDQKRADKDHIKEVPTVKIDDEKVKDVYDYDSIKKMLDE</sequence>
<evidence type="ECO:0000256" key="4">
    <source>
        <dbReference type="ARBA" id="ARBA00023157"/>
    </source>
</evidence>
<feature type="signal peptide" evidence="6">
    <location>
        <begin position="1"/>
        <end position="22"/>
    </location>
</feature>
<dbReference type="Pfam" id="PF13462">
    <property type="entry name" value="Thioredoxin_4"/>
    <property type="match status" value="1"/>
</dbReference>